<name>A0A550CEU3_9AGAR</name>
<accession>A0A550CEU3</accession>
<dbReference type="EMBL" id="VDMD01000010">
    <property type="protein sequence ID" value="TRM63320.1"/>
    <property type="molecule type" value="Genomic_DNA"/>
</dbReference>
<gene>
    <name evidence="1" type="ORF">BD626DRAFT_496271</name>
</gene>
<comment type="caution">
    <text evidence="1">The sequence shown here is derived from an EMBL/GenBank/DDBJ whole genome shotgun (WGS) entry which is preliminary data.</text>
</comment>
<organism evidence="1 2">
    <name type="scientific">Schizophyllum amplum</name>
    <dbReference type="NCBI Taxonomy" id="97359"/>
    <lineage>
        <taxon>Eukaryota</taxon>
        <taxon>Fungi</taxon>
        <taxon>Dikarya</taxon>
        <taxon>Basidiomycota</taxon>
        <taxon>Agaricomycotina</taxon>
        <taxon>Agaricomycetes</taxon>
        <taxon>Agaricomycetidae</taxon>
        <taxon>Agaricales</taxon>
        <taxon>Schizophyllaceae</taxon>
        <taxon>Schizophyllum</taxon>
    </lineage>
</organism>
<protein>
    <submittedName>
        <fullName evidence="1">Uncharacterized protein</fullName>
    </submittedName>
</protein>
<evidence type="ECO:0000313" key="1">
    <source>
        <dbReference type="EMBL" id="TRM63320.1"/>
    </source>
</evidence>
<reference evidence="1 2" key="1">
    <citation type="journal article" date="2019" name="New Phytol.">
        <title>Comparative genomics reveals unique wood-decay strategies and fruiting body development in the Schizophyllaceae.</title>
        <authorList>
            <person name="Almasi E."/>
            <person name="Sahu N."/>
            <person name="Krizsan K."/>
            <person name="Balint B."/>
            <person name="Kovacs G.M."/>
            <person name="Kiss B."/>
            <person name="Cseklye J."/>
            <person name="Drula E."/>
            <person name="Henrissat B."/>
            <person name="Nagy I."/>
            <person name="Chovatia M."/>
            <person name="Adam C."/>
            <person name="LaButti K."/>
            <person name="Lipzen A."/>
            <person name="Riley R."/>
            <person name="Grigoriev I.V."/>
            <person name="Nagy L.G."/>
        </authorList>
    </citation>
    <scope>NUCLEOTIDE SEQUENCE [LARGE SCALE GENOMIC DNA]</scope>
    <source>
        <strain evidence="1 2">NL-1724</strain>
    </source>
</reference>
<dbReference type="OrthoDB" id="3250044at2759"/>
<evidence type="ECO:0000313" key="2">
    <source>
        <dbReference type="Proteomes" id="UP000320762"/>
    </source>
</evidence>
<sequence>MPLPFIEVALEKDRDDFRRPDDVEALLSASGRLVQHGLKPVALPPVFLNPYTSTFVLDAFCCSMISPHRMIPSEYRSV</sequence>
<dbReference type="AlphaFoldDB" id="A0A550CEU3"/>
<proteinExistence type="predicted"/>
<keyword evidence="2" id="KW-1185">Reference proteome</keyword>
<dbReference type="Proteomes" id="UP000320762">
    <property type="component" value="Unassembled WGS sequence"/>
</dbReference>